<feature type="transmembrane region" description="Helical" evidence="1">
    <location>
        <begin position="305"/>
        <end position="328"/>
    </location>
</feature>
<dbReference type="PANTHER" id="PTHR39177:SF1">
    <property type="entry name" value="ABC TRANSPORTER PERMEASE YTRC-RELATED"/>
    <property type="match status" value="1"/>
</dbReference>
<feature type="transmembrane region" description="Helical" evidence="1">
    <location>
        <begin position="111"/>
        <end position="137"/>
    </location>
</feature>
<name>A0A0B5AMZ3_9BACL</name>
<dbReference type="KEGG" id="jeo:JMA_05810"/>
<proteinExistence type="predicted"/>
<dbReference type="Proteomes" id="UP000031449">
    <property type="component" value="Chromosome"/>
</dbReference>
<feature type="domain" description="DUF6449" evidence="2">
    <location>
        <begin position="433"/>
        <end position="536"/>
    </location>
</feature>
<organism evidence="3 4">
    <name type="scientific">Jeotgalibacillus malaysiensis</name>
    <dbReference type="NCBI Taxonomy" id="1508404"/>
    <lineage>
        <taxon>Bacteria</taxon>
        <taxon>Bacillati</taxon>
        <taxon>Bacillota</taxon>
        <taxon>Bacilli</taxon>
        <taxon>Bacillales</taxon>
        <taxon>Caryophanaceae</taxon>
        <taxon>Jeotgalibacillus</taxon>
    </lineage>
</organism>
<dbReference type="BioCyc" id="JESP1508404:G14D9-9798-MONOMER"/>
<keyword evidence="4" id="KW-1185">Reference proteome</keyword>
<dbReference type="InterPro" id="IPR053046">
    <property type="entry name" value="ABC-5_transporter"/>
</dbReference>
<dbReference type="Pfam" id="PF20047">
    <property type="entry name" value="DUF6449"/>
    <property type="match status" value="1"/>
</dbReference>
<keyword evidence="1" id="KW-0472">Membrane</keyword>
<dbReference type="PANTHER" id="PTHR39177">
    <property type="entry name" value="ABC TRANSPORTER PERMEASE YTRC-RELATED"/>
    <property type="match status" value="1"/>
</dbReference>
<feature type="transmembrane region" description="Helical" evidence="1">
    <location>
        <begin position="184"/>
        <end position="208"/>
    </location>
</feature>
<keyword evidence="1" id="KW-1133">Transmembrane helix</keyword>
<feature type="transmembrane region" description="Helical" evidence="1">
    <location>
        <begin position="70"/>
        <end position="91"/>
    </location>
</feature>
<dbReference type="HOGENOM" id="CLU_017352_1_0_9"/>
<evidence type="ECO:0000259" key="2">
    <source>
        <dbReference type="Pfam" id="PF20047"/>
    </source>
</evidence>
<dbReference type="InterPro" id="IPR045611">
    <property type="entry name" value="DUF6449"/>
</dbReference>
<dbReference type="STRING" id="1508404.JMA_05810"/>
<evidence type="ECO:0000313" key="3">
    <source>
        <dbReference type="EMBL" id="AJD89898.1"/>
    </source>
</evidence>
<feature type="transmembrane region" description="Helical" evidence="1">
    <location>
        <begin position="273"/>
        <end position="299"/>
    </location>
</feature>
<keyword evidence="1" id="KW-0812">Transmembrane</keyword>
<feature type="transmembrane region" description="Helical" evidence="1">
    <location>
        <begin position="243"/>
        <end position="261"/>
    </location>
</feature>
<accession>A0A0B5AMZ3</accession>
<dbReference type="OrthoDB" id="1706490at2"/>
<evidence type="ECO:0000313" key="4">
    <source>
        <dbReference type="Proteomes" id="UP000031449"/>
    </source>
</evidence>
<sequence length="662" mass="75417">MRSGILLWNKGLFRQQLRAVTWIGVFLSLALVIMLPLSMFIREMTFRNDQFFGGYTNYNDILNPLFEFSIPFQLMAFCSFPVLIGIILLNFMTNKSATDFFHSLPFKRGTILTNVYITGAITLFVPLVITGILTAVLYPFLMDQFYTIPDIFKWIGLSYLIMLFMFILTIAIGIFVGNALLHGALTYTVIVVPALIILLALTNLQYYVQGLALTTYTETLLTNGIFFGRLIELTQTPFSLLEYLVYTLIAAALVAFSYFAYAKRPSEATDQTIVFSFFRYVFLYSLTLFVMLISGFYFTEIQQGSFIWTIVGYVLGAFIAYTILQMILQKTLRLTWPWKGFVVYAVVITLLIIPVNLVAGFYENKVPDAGAVESVEITSPNSRNNFSYYEEGTETPSLTNPEAVEMVTAIHDQLIDHTYNRLAGDWSTVSINYTLEDGSTLSREYDVNHDFLKEVTLELRNTQAFKEAYDPVYLASASDQLNYIMFYSNQNGEPIRIADEEEMQELIAAMKADLEVLPSEELALDWSPKSAGEIQFSMNLPYDYHAGITKDHENTIEWMNENGYGDALFLPENLEEVTVAKSEGDEFFREVDTVVYENRLSPDELNVPTITITDQEQIEELFDLGDSNSYGDYVIFYRINDGYSYLGIDESEAPEFITSQFD</sequence>
<protein>
    <recommendedName>
        <fullName evidence="2">DUF6449 domain-containing protein</fullName>
    </recommendedName>
</protein>
<feature type="transmembrane region" description="Helical" evidence="1">
    <location>
        <begin position="340"/>
        <end position="362"/>
    </location>
</feature>
<reference evidence="3 4" key="1">
    <citation type="submission" date="2014-08" db="EMBL/GenBank/DDBJ databases">
        <title>Complete genome of a marine bacteria Jeotgalibacillus malaysiensis.</title>
        <authorList>
            <person name="Yaakop A.S."/>
            <person name="Chan K.-G."/>
            <person name="Goh K.M."/>
        </authorList>
    </citation>
    <scope>NUCLEOTIDE SEQUENCE [LARGE SCALE GENOMIC DNA]</scope>
    <source>
        <strain evidence="3 4">D5</strain>
    </source>
</reference>
<gene>
    <name evidence="3" type="ORF">JMA_05810</name>
</gene>
<dbReference type="EMBL" id="CP009416">
    <property type="protein sequence ID" value="AJD89898.1"/>
    <property type="molecule type" value="Genomic_DNA"/>
</dbReference>
<dbReference type="AlphaFoldDB" id="A0A0B5AMZ3"/>
<evidence type="ECO:0000256" key="1">
    <source>
        <dbReference type="SAM" id="Phobius"/>
    </source>
</evidence>
<feature type="transmembrane region" description="Helical" evidence="1">
    <location>
        <begin position="157"/>
        <end position="177"/>
    </location>
</feature>
<feature type="transmembrane region" description="Helical" evidence="1">
    <location>
        <begin position="20"/>
        <end position="41"/>
    </location>
</feature>